<proteinExistence type="predicted"/>
<gene>
    <name evidence="1" type="ORF">EST38_g10617</name>
</gene>
<sequence>MEFEMSFKEVREVDEDESDFVKGKDAVFLGGIPEPDDQHAIDTLSPLNSLPSSLFGPLPLSQLCSGTQPVLDFDGGVPAALPLIKPFYADFDNLNNDFVLDGSTILAALDLPVKPKGDVQTSHSNSKVTAMMALQCAKDAWLQATQTGFHAELTQDDLKDFLSPSISRQLALHNDTITGKDGSFEFNSNCNQAAAIG</sequence>
<protein>
    <submittedName>
        <fullName evidence="1">Uncharacterized protein</fullName>
    </submittedName>
</protein>
<dbReference type="Proteomes" id="UP000290288">
    <property type="component" value="Unassembled WGS sequence"/>
</dbReference>
<organism evidence="1 2">
    <name type="scientific">Candolleomyces aberdarensis</name>
    <dbReference type="NCBI Taxonomy" id="2316362"/>
    <lineage>
        <taxon>Eukaryota</taxon>
        <taxon>Fungi</taxon>
        <taxon>Dikarya</taxon>
        <taxon>Basidiomycota</taxon>
        <taxon>Agaricomycotina</taxon>
        <taxon>Agaricomycetes</taxon>
        <taxon>Agaricomycetidae</taxon>
        <taxon>Agaricales</taxon>
        <taxon>Agaricineae</taxon>
        <taxon>Psathyrellaceae</taxon>
        <taxon>Candolleomyces</taxon>
    </lineage>
</organism>
<reference evidence="1 2" key="1">
    <citation type="submission" date="2019-01" db="EMBL/GenBank/DDBJ databases">
        <title>Draft genome sequence of Psathyrella aberdarensis IHI B618.</title>
        <authorList>
            <person name="Buettner E."/>
            <person name="Kellner H."/>
        </authorList>
    </citation>
    <scope>NUCLEOTIDE SEQUENCE [LARGE SCALE GENOMIC DNA]</scope>
    <source>
        <strain evidence="1 2">IHI B618</strain>
    </source>
</reference>
<evidence type="ECO:0000313" key="1">
    <source>
        <dbReference type="EMBL" id="RXW15237.1"/>
    </source>
</evidence>
<dbReference type="AlphaFoldDB" id="A0A4Q2D6X9"/>
<accession>A0A4Q2D6X9</accession>
<dbReference type="EMBL" id="SDEE01000577">
    <property type="protein sequence ID" value="RXW15237.1"/>
    <property type="molecule type" value="Genomic_DNA"/>
</dbReference>
<comment type="caution">
    <text evidence="1">The sequence shown here is derived from an EMBL/GenBank/DDBJ whole genome shotgun (WGS) entry which is preliminary data.</text>
</comment>
<evidence type="ECO:0000313" key="2">
    <source>
        <dbReference type="Proteomes" id="UP000290288"/>
    </source>
</evidence>
<keyword evidence="2" id="KW-1185">Reference proteome</keyword>
<name>A0A4Q2D6X9_9AGAR</name>